<dbReference type="Proteomes" id="UP001333710">
    <property type="component" value="Chromosome"/>
</dbReference>
<dbReference type="SUPFAM" id="SSF69318">
    <property type="entry name" value="Integrin alpha N-terminal domain"/>
    <property type="match status" value="1"/>
</dbReference>
<feature type="region of interest" description="Disordered" evidence="2">
    <location>
        <begin position="639"/>
        <end position="670"/>
    </location>
</feature>
<dbReference type="Gene3D" id="2.60.40.10">
    <property type="entry name" value="Immunoglobulins"/>
    <property type="match status" value="1"/>
</dbReference>
<dbReference type="GO" id="GO:0008237">
    <property type="term" value="F:metallopeptidase activity"/>
    <property type="evidence" value="ECO:0007669"/>
    <property type="project" value="InterPro"/>
</dbReference>
<dbReference type="PANTHER" id="PTHR39431">
    <property type="entry name" value="FRPA/C-RELATED PROTEIN"/>
    <property type="match status" value="1"/>
</dbReference>
<feature type="chain" id="PRO_5041225384" description="Peptidase M12B domain-containing protein" evidence="3">
    <location>
        <begin position="23"/>
        <end position="1324"/>
    </location>
</feature>
<evidence type="ECO:0000313" key="5">
    <source>
        <dbReference type="Proteomes" id="UP001333710"/>
    </source>
</evidence>
<proteinExistence type="predicted"/>
<feature type="compositionally biased region" description="Polar residues" evidence="2">
    <location>
        <begin position="651"/>
        <end position="661"/>
    </location>
</feature>
<dbReference type="InterPro" id="IPR013517">
    <property type="entry name" value="FG-GAP"/>
</dbReference>
<dbReference type="InterPro" id="IPR024079">
    <property type="entry name" value="MetalloPept_cat_dom_sf"/>
</dbReference>
<evidence type="ECO:0000256" key="2">
    <source>
        <dbReference type="SAM" id="MobiDB-lite"/>
    </source>
</evidence>
<dbReference type="SUPFAM" id="SSF55486">
    <property type="entry name" value="Metalloproteases ('zincins'), catalytic domain"/>
    <property type="match status" value="1"/>
</dbReference>
<dbReference type="PANTHER" id="PTHR39431:SF1">
    <property type="entry name" value="FRPA_C-RELATED PROTEIN"/>
    <property type="match status" value="1"/>
</dbReference>
<gene>
    <name evidence="4" type="ORF">MACH26_14390</name>
</gene>
<dbReference type="InterPro" id="IPR028994">
    <property type="entry name" value="Integrin_alpha_N"/>
</dbReference>
<dbReference type="RefSeq" id="WP_338291925.1">
    <property type="nucleotide sequence ID" value="NZ_AP027272.1"/>
</dbReference>
<dbReference type="EMBL" id="AP027272">
    <property type="protein sequence ID" value="BDX05918.1"/>
    <property type="molecule type" value="Genomic_DNA"/>
</dbReference>
<protein>
    <recommendedName>
        <fullName evidence="6">Peptidase M12B domain-containing protein</fullName>
    </recommendedName>
</protein>
<organism evidence="4 5">
    <name type="scientific">Planctobacterium marinum</name>
    <dbReference type="NCBI Taxonomy" id="1631968"/>
    <lineage>
        <taxon>Bacteria</taxon>
        <taxon>Pseudomonadati</taxon>
        <taxon>Pseudomonadota</taxon>
        <taxon>Gammaproteobacteria</taxon>
        <taxon>Alteromonadales</taxon>
        <taxon>Alteromonadaceae</taxon>
        <taxon>Planctobacterium</taxon>
    </lineage>
</organism>
<accession>A0AA48HFB9</accession>
<dbReference type="KEGG" id="pmaw:MACH26_14390"/>
<dbReference type="InterPro" id="IPR028974">
    <property type="entry name" value="TSP_type-3_rpt"/>
</dbReference>
<sequence>MEKLTLSALVLATSLMSSGVHAKQFWQDASAKLQVTDDKVNARASDARYLRFQHEDMRKYLMRGAVTFELTVPAPDGKNLMLTLQEDSVMAPGLAAKYPGIKSYKALDSQGEQIGRFSYGPQGIHGMYRYKGDWAFLDPYQTNQKSLYISYLRKNAQPLLEEGFKEDFSKLRKREHEESELHRAMSATGDTLRTYRLAVSAAAEYTEFHGGTVETGLAAVNAMVNRVNQVYLVDLAVQFELVDGNDSLIFTDAEADPFNNNTGDIDLNGDVIDAAIGAENYDIGHIVNTAGGGLAGLGVVCTSSKASGVTGSPFPTNDAFYIDYVAHEIGHQFGGNHTFNGTAGSCSGNRNSSTAWEPGSGSTIMGYANICSGQDIQEASDAIFHIGSIEEIREFIDTGAGGSCGTVTNLNNTQPTVDAGSDYTIPANTPFTLTGSGSDPDGDTLTYIWEQLDTGTSSSSRDTMVDNGNRPLFRSFTPQTEASRTFPQLSDIVAGTTTIGETYPTTSRDLNFRLTVRDSNGGVATDAMVLTTVTSGAGFSLITPDANNDWEAGRPSLLYWNTGGSQNAPISCDSINLEVTSNNSVSFSTLEQNIENDGVAVITAPAETGNLRFKLNCANNVFFTLSEQSIAIVEATSVDTDGDGMPDSFETENGLNTNDASDANGDLDGDGLTNLEEALFGIDINSSDSDSDGVPDSFEVSNFLQPGDASDASADADGDGVSNLDEYLAGTDPNDASSNPFLSEVSYDIETDAELARFALAGSNAWTVVDNDASSGSNSLQSADIDDNETSSLTLMDVTGAGTVSFDARVSSEEGWDYLVVYLDGSEVTRLSGILDWQTYSFDVTAGAHIISWQYEKDGSISSGDDTAWVDNISLPISTQTYISAPDDVATTGPFGFESTSGLDNWTLNDWGFATGSAQEGNFSLGSGVIGNSASSSVSYTGTFVAGTLSFYVKTSTEESADYLKFYVDNELVDSWSGENDFEEVNHTLTAGTHTLTWTYTKDGSILRGDDRVYIDNVSLPATSSEVAFDAVPFDYDGDGKADVGVRRPSNYHQYISGSSDGEIIREQFGRALNDIPVSGDFDGDGIADVAVRRPSNQFWYIKNSSDGAIQRFNFGLQAEDIPVPADYDGDGITDIAVRRPSNQFWYIKNSSDGEIQRFNFGLQETDIPVPADYDGDGITDIAVRRPSNFTWYILRSSDGEIERKVFGRDVDDIPVPADYDGDGKADVAVRRASNQMFYILNSSDNEIQRINFGQQAQDIPIVADYDGDGKADVAVRRPSTQFQYILRSSDGEIERLQFGRNSGDIPLAGPILTRMSMAENASN</sequence>
<dbReference type="Gene3D" id="4.10.1080.10">
    <property type="entry name" value="TSP type-3 repeat"/>
    <property type="match status" value="1"/>
</dbReference>
<evidence type="ECO:0000256" key="3">
    <source>
        <dbReference type="SAM" id="SignalP"/>
    </source>
</evidence>
<evidence type="ECO:0000256" key="1">
    <source>
        <dbReference type="ARBA" id="ARBA00022729"/>
    </source>
</evidence>
<dbReference type="GO" id="GO:0005509">
    <property type="term" value="F:calcium ion binding"/>
    <property type="evidence" value="ECO:0007669"/>
    <property type="project" value="InterPro"/>
</dbReference>
<keyword evidence="5" id="KW-1185">Reference proteome</keyword>
<feature type="signal peptide" evidence="3">
    <location>
        <begin position="1"/>
        <end position="22"/>
    </location>
</feature>
<dbReference type="Gene3D" id="3.40.390.10">
    <property type="entry name" value="Collagenase (Catalytic Domain)"/>
    <property type="match status" value="1"/>
</dbReference>
<evidence type="ECO:0008006" key="6">
    <source>
        <dbReference type="Google" id="ProtNLM"/>
    </source>
</evidence>
<dbReference type="InterPro" id="IPR013783">
    <property type="entry name" value="Ig-like_fold"/>
</dbReference>
<dbReference type="Pfam" id="PF13517">
    <property type="entry name" value="FG-GAP_3"/>
    <property type="match status" value="2"/>
</dbReference>
<reference evidence="4" key="1">
    <citation type="submission" date="2023-01" db="EMBL/GenBank/DDBJ databases">
        <title>Complete genome sequence of Planctobacterium marinum strain Dej080120_11.</title>
        <authorList>
            <person name="Ueki S."/>
            <person name="Maruyama F."/>
        </authorList>
    </citation>
    <scope>NUCLEOTIDE SEQUENCE</scope>
    <source>
        <strain evidence="4">Dej080120_11</strain>
    </source>
</reference>
<dbReference type="Gene3D" id="2.130.10.130">
    <property type="entry name" value="Integrin alpha, N-terminal"/>
    <property type="match status" value="2"/>
</dbReference>
<evidence type="ECO:0000313" key="4">
    <source>
        <dbReference type="EMBL" id="BDX05918.1"/>
    </source>
</evidence>
<dbReference type="Pfam" id="PF13583">
    <property type="entry name" value="Reprolysin_4"/>
    <property type="match status" value="1"/>
</dbReference>
<feature type="region of interest" description="Disordered" evidence="2">
    <location>
        <begin position="684"/>
        <end position="740"/>
    </location>
</feature>
<name>A0AA48HFB9_9ALTE</name>
<keyword evidence="1 3" id="KW-0732">Signal</keyword>